<evidence type="ECO:0000313" key="1">
    <source>
        <dbReference type="EMBL" id="EEQ97947.1"/>
    </source>
</evidence>
<protein>
    <submittedName>
        <fullName evidence="1">Uncharacterized protein</fullName>
    </submittedName>
</protein>
<gene>
    <name evidence="1" type="ORF">Pmar_PMAR025574</name>
</gene>
<reference evidence="1 2" key="1">
    <citation type="submission" date="2008-07" db="EMBL/GenBank/DDBJ databases">
        <authorList>
            <person name="El-Sayed N."/>
            <person name="Caler E."/>
            <person name="Inman J."/>
            <person name="Amedeo P."/>
            <person name="Hass B."/>
            <person name="Wortman J."/>
        </authorList>
    </citation>
    <scope>NUCLEOTIDE SEQUENCE [LARGE SCALE GENOMIC DNA]</scope>
    <source>
        <strain evidence="2">ATCC 50983 / TXsc</strain>
    </source>
</reference>
<proteinExistence type="predicted"/>
<evidence type="ECO:0000313" key="2">
    <source>
        <dbReference type="Proteomes" id="UP000007800"/>
    </source>
</evidence>
<dbReference type="RefSeq" id="XP_002765230.1">
    <property type="nucleotide sequence ID" value="XM_002765184.1"/>
</dbReference>
<dbReference type="Proteomes" id="UP000007800">
    <property type="component" value="Unassembled WGS sequence"/>
</dbReference>
<dbReference type="InParanoid" id="C5LZF3"/>
<dbReference type="GeneID" id="9037761"/>
<dbReference type="EMBL" id="GG686856">
    <property type="protein sequence ID" value="EEQ97947.1"/>
    <property type="molecule type" value="Genomic_DNA"/>
</dbReference>
<organism evidence="2">
    <name type="scientific">Perkinsus marinus (strain ATCC 50983 / TXsc)</name>
    <dbReference type="NCBI Taxonomy" id="423536"/>
    <lineage>
        <taxon>Eukaryota</taxon>
        <taxon>Sar</taxon>
        <taxon>Alveolata</taxon>
        <taxon>Perkinsozoa</taxon>
        <taxon>Perkinsea</taxon>
        <taxon>Perkinsida</taxon>
        <taxon>Perkinsidae</taxon>
        <taxon>Perkinsus</taxon>
    </lineage>
</organism>
<keyword evidence="2" id="KW-1185">Reference proteome</keyword>
<sequence length="70" mass="7951">MILPSPYQLCHPLPRLTTTTTTTTTKITTVINTRLEGWMLNSITAKYPTTGIVNNDTIYCLIKAKIKRRK</sequence>
<name>C5LZF3_PERM5</name>
<dbReference type="AlphaFoldDB" id="C5LZF3"/>
<accession>C5LZF3</accession>